<evidence type="ECO:0000313" key="2">
    <source>
        <dbReference type="Proteomes" id="UP000886998"/>
    </source>
</evidence>
<gene>
    <name evidence="1" type="ORF">TNIN_339941</name>
</gene>
<keyword evidence="2" id="KW-1185">Reference proteome</keyword>
<accession>A0A8X6WRN7</accession>
<organism evidence="1 2">
    <name type="scientific">Trichonephila inaurata madagascariensis</name>
    <dbReference type="NCBI Taxonomy" id="2747483"/>
    <lineage>
        <taxon>Eukaryota</taxon>
        <taxon>Metazoa</taxon>
        <taxon>Ecdysozoa</taxon>
        <taxon>Arthropoda</taxon>
        <taxon>Chelicerata</taxon>
        <taxon>Arachnida</taxon>
        <taxon>Araneae</taxon>
        <taxon>Araneomorphae</taxon>
        <taxon>Entelegynae</taxon>
        <taxon>Araneoidea</taxon>
        <taxon>Nephilidae</taxon>
        <taxon>Trichonephila</taxon>
        <taxon>Trichonephila inaurata</taxon>
    </lineage>
</organism>
<comment type="caution">
    <text evidence="1">The sequence shown here is derived from an EMBL/GenBank/DDBJ whole genome shotgun (WGS) entry which is preliminary data.</text>
</comment>
<reference evidence="1" key="1">
    <citation type="submission" date="2020-08" db="EMBL/GenBank/DDBJ databases">
        <title>Multicomponent nature underlies the extraordinary mechanical properties of spider dragline silk.</title>
        <authorList>
            <person name="Kono N."/>
            <person name="Nakamura H."/>
            <person name="Mori M."/>
            <person name="Yoshida Y."/>
            <person name="Ohtoshi R."/>
            <person name="Malay A.D."/>
            <person name="Moran D.A.P."/>
            <person name="Tomita M."/>
            <person name="Numata K."/>
            <person name="Arakawa K."/>
        </authorList>
    </citation>
    <scope>NUCLEOTIDE SEQUENCE</scope>
</reference>
<dbReference type="EMBL" id="BMAV01001426">
    <property type="protein sequence ID" value="GFY39535.1"/>
    <property type="molecule type" value="Genomic_DNA"/>
</dbReference>
<dbReference type="AlphaFoldDB" id="A0A8X6WRN7"/>
<sequence length="120" mass="13176">MASKTLTSKADGFIIKVNGFSGSSYGSLSLLQLQIRALKNKIDRGNVKTSKVGESNNLSREIKIIFKCELGNGMEKHIAKSTTSIYSKPNSNEVAVSKWSELPSLSVTDNKYYLTKGEVR</sequence>
<proteinExistence type="predicted"/>
<dbReference type="Proteomes" id="UP000886998">
    <property type="component" value="Unassembled WGS sequence"/>
</dbReference>
<name>A0A8X6WRN7_9ARAC</name>
<protein>
    <submittedName>
        <fullName evidence="1">Uncharacterized protein</fullName>
    </submittedName>
</protein>
<evidence type="ECO:0000313" key="1">
    <source>
        <dbReference type="EMBL" id="GFY39535.1"/>
    </source>
</evidence>